<dbReference type="OrthoDB" id="9940220at2759"/>
<gene>
    <name evidence="2" type="primary">Rt1bb</name>
    <name evidence="2" type="ORF">FALFRO_R04394</name>
</gene>
<proteinExistence type="predicted"/>
<dbReference type="EMBL" id="VZRV01001284">
    <property type="protein sequence ID" value="NWW16561.1"/>
    <property type="molecule type" value="Genomic_DNA"/>
</dbReference>
<accession>A0A7K6KV73</accession>
<feature type="domain" description="Immunoglobulin C1-set" evidence="1">
    <location>
        <begin position="18"/>
        <end position="65"/>
    </location>
</feature>
<dbReference type="InterPro" id="IPR036179">
    <property type="entry name" value="Ig-like_dom_sf"/>
</dbReference>
<keyword evidence="3" id="KW-1185">Reference proteome</keyword>
<comment type="caution">
    <text evidence="2">The sequence shown here is derived from an EMBL/GenBank/DDBJ whole genome shotgun (WGS) entry which is preliminary data.</text>
</comment>
<name>A0A7K6KV73_9CORV</name>
<feature type="non-terminal residue" evidence="2">
    <location>
        <position position="93"/>
    </location>
</feature>
<feature type="non-terminal residue" evidence="2">
    <location>
        <position position="1"/>
    </location>
</feature>
<dbReference type="InterPro" id="IPR013783">
    <property type="entry name" value="Ig-like_fold"/>
</dbReference>
<dbReference type="AlphaFoldDB" id="A0A7K6KV73"/>
<evidence type="ECO:0000259" key="1">
    <source>
        <dbReference type="Pfam" id="PF07654"/>
    </source>
</evidence>
<protein>
    <submittedName>
        <fullName evidence="2">HB2B protein</fullName>
    </submittedName>
</protein>
<reference evidence="2 3" key="1">
    <citation type="submission" date="2019-09" db="EMBL/GenBank/DDBJ databases">
        <title>Bird 10,000 Genomes (B10K) Project - Family phase.</title>
        <authorList>
            <person name="Zhang G."/>
        </authorList>
    </citation>
    <scope>NUCLEOTIDE SEQUENCE [LARGE SCALE GENOMIC DNA]</scope>
    <source>
        <strain evidence="2">B10K-DU-029-77</strain>
    </source>
</reference>
<evidence type="ECO:0000313" key="2">
    <source>
        <dbReference type="EMBL" id="NWW16561.1"/>
    </source>
</evidence>
<dbReference type="Pfam" id="PF07654">
    <property type="entry name" value="C1-set"/>
    <property type="match status" value="1"/>
</dbReference>
<dbReference type="Gene3D" id="2.60.40.10">
    <property type="entry name" value="Immunoglobulins"/>
    <property type="match status" value="1"/>
</dbReference>
<dbReference type="Proteomes" id="UP000534626">
    <property type="component" value="Unassembled WGS sequence"/>
</dbReference>
<dbReference type="InterPro" id="IPR003597">
    <property type="entry name" value="Ig_C1-set"/>
</dbReference>
<organism evidence="2 3">
    <name type="scientific">Falcunculus frontatus</name>
    <name type="common">Eastern shriketit</name>
    <dbReference type="NCBI Taxonomy" id="254539"/>
    <lineage>
        <taxon>Eukaryota</taxon>
        <taxon>Metazoa</taxon>
        <taxon>Chordata</taxon>
        <taxon>Craniata</taxon>
        <taxon>Vertebrata</taxon>
        <taxon>Euteleostomi</taxon>
        <taxon>Archelosauria</taxon>
        <taxon>Archosauria</taxon>
        <taxon>Dinosauria</taxon>
        <taxon>Saurischia</taxon>
        <taxon>Theropoda</taxon>
        <taxon>Coelurosauria</taxon>
        <taxon>Aves</taxon>
        <taxon>Neognathae</taxon>
        <taxon>Neoaves</taxon>
        <taxon>Telluraves</taxon>
        <taxon>Australaves</taxon>
        <taxon>Passeriformes</taxon>
        <taxon>Corvoidea</taxon>
        <taxon>Pachycephalidae</taxon>
        <taxon>Falcunculus</taxon>
    </lineage>
</organism>
<dbReference type="SUPFAM" id="SSF48726">
    <property type="entry name" value="Immunoglobulin"/>
    <property type="match status" value="1"/>
</dbReference>
<sequence length="93" mass="10411">TWLSPKPPVVPCPAAVSDSCLLCSVMDFYSTEVQLRWFQGQQELSGHVVTTDVVPNGDWTYQIVEIQLESRSESSTKLMSEVDTVTLLGHKPW</sequence>
<evidence type="ECO:0000313" key="3">
    <source>
        <dbReference type="Proteomes" id="UP000534626"/>
    </source>
</evidence>